<dbReference type="KEGG" id="fwa:DCMF_21735"/>
<keyword evidence="1" id="KW-0712">Selenocysteine</keyword>
<sequence length="78" mass="8449">MVKEIESTGVPVVHMCTVAPISLTVGANRIVPTVAIPYPLGNPSLSKEEEKSLRRKLVKKALHALTVPVEGQTVFDQE</sequence>
<dbReference type="EMBL" id="CP017634">
    <property type="protein sequence ID" value="ATW27033.1"/>
    <property type="molecule type" value="Genomic_DNA"/>
</dbReference>
<dbReference type="AlphaFoldDB" id="A0A3G1KWX3"/>
<keyword evidence="2" id="KW-0560">Oxidoreductase</keyword>
<name>A0A3G1KWX3_FORW1</name>
<protein>
    <submittedName>
        <fullName evidence="3">Glycine reductase</fullName>
    </submittedName>
</protein>
<evidence type="ECO:0000256" key="1">
    <source>
        <dbReference type="ARBA" id="ARBA00022933"/>
    </source>
</evidence>
<dbReference type="InterPro" id="IPR010187">
    <property type="entry name" value="Various_sel_PB"/>
</dbReference>
<proteinExistence type="predicted"/>
<reference evidence="3 4" key="1">
    <citation type="submission" date="2016-10" db="EMBL/GenBank/DDBJ databases">
        <title>Complete Genome Sequence of Peptococcaceae strain DCMF.</title>
        <authorList>
            <person name="Edwards R.J."/>
            <person name="Holland S.I."/>
            <person name="Deshpande N.P."/>
            <person name="Wong Y.K."/>
            <person name="Ertan H."/>
            <person name="Manefield M."/>
            <person name="Russell T.L."/>
            <person name="Lee M.J."/>
        </authorList>
    </citation>
    <scope>NUCLEOTIDE SEQUENCE [LARGE SCALE GENOMIC DNA]</scope>
    <source>
        <strain evidence="3 4">DCMF</strain>
    </source>
</reference>
<dbReference type="GO" id="GO:0050485">
    <property type="term" value="F:oxidoreductase activity, acting on X-H and Y-H to form an X-Y bond, with a disulfide as acceptor"/>
    <property type="evidence" value="ECO:0007669"/>
    <property type="project" value="InterPro"/>
</dbReference>
<dbReference type="Proteomes" id="UP000323521">
    <property type="component" value="Chromosome"/>
</dbReference>
<organism evidence="3 4">
    <name type="scientific">Formimonas warabiya</name>
    <dbReference type="NCBI Taxonomy" id="1761012"/>
    <lineage>
        <taxon>Bacteria</taxon>
        <taxon>Bacillati</taxon>
        <taxon>Bacillota</taxon>
        <taxon>Clostridia</taxon>
        <taxon>Eubacteriales</taxon>
        <taxon>Peptococcaceae</taxon>
        <taxon>Candidatus Formimonas</taxon>
    </lineage>
</organism>
<accession>A0A3G1KWX3</accession>
<evidence type="ECO:0000313" key="3">
    <source>
        <dbReference type="EMBL" id="ATW27033.1"/>
    </source>
</evidence>
<evidence type="ECO:0000313" key="4">
    <source>
        <dbReference type="Proteomes" id="UP000323521"/>
    </source>
</evidence>
<keyword evidence="4" id="KW-1185">Reference proteome</keyword>
<evidence type="ECO:0000256" key="2">
    <source>
        <dbReference type="ARBA" id="ARBA00023002"/>
    </source>
</evidence>
<gene>
    <name evidence="3" type="ORF">DCMF_21735</name>
</gene>
<dbReference type="NCBIfam" id="TIGR01918">
    <property type="entry name" value="various_sel_PB"/>
    <property type="match status" value="1"/>
</dbReference>